<gene>
    <name evidence="2" type="ORF">L3X38_023327</name>
</gene>
<keyword evidence="3" id="KW-1185">Reference proteome</keyword>
<organism evidence="2 3">
    <name type="scientific">Prunus dulcis</name>
    <name type="common">Almond</name>
    <name type="synonym">Amygdalus dulcis</name>
    <dbReference type="NCBI Taxonomy" id="3755"/>
    <lineage>
        <taxon>Eukaryota</taxon>
        <taxon>Viridiplantae</taxon>
        <taxon>Streptophyta</taxon>
        <taxon>Embryophyta</taxon>
        <taxon>Tracheophyta</taxon>
        <taxon>Spermatophyta</taxon>
        <taxon>Magnoliopsida</taxon>
        <taxon>eudicotyledons</taxon>
        <taxon>Gunneridae</taxon>
        <taxon>Pentapetalae</taxon>
        <taxon>rosids</taxon>
        <taxon>fabids</taxon>
        <taxon>Rosales</taxon>
        <taxon>Rosaceae</taxon>
        <taxon>Amygdaloideae</taxon>
        <taxon>Amygdaleae</taxon>
        <taxon>Prunus</taxon>
    </lineage>
</organism>
<name>A0AAD4W0E4_PRUDU</name>
<feature type="region of interest" description="Disordered" evidence="1">
    <location>
        <begin position="34"/>
        <end position="62"/>
    </location>
</feature>
<dbReference type="AlphaFoldDB" id="A0AAD4W0E4"/>
<reference evidence="2 3" key="1">
    <citation type="journal article" date="2022" name="G3 (Bethesda)">
        <title>Whole-genome sequence and methylome profiling of the almond [Prunus dulcis (Mill.) D.A. Webb] cultivar 'Nonpareil'.</title>
        <authorList>
            <person name="D'Amico-Willman K.M."/>
            <person name="Ouma W.Z."/>
            <person name="Meulia T."/>
            <person name="Sideli G.M."/>
            <person name="Gradziel T.M."/>
            <person name="Fresnedo-Ramirez J."/>
        </authorList>
    </citation>
    <scope>NUCLEOTIDE SEQUENCE [LARGE SCALE GENOMIC DNA]</scope>
    <source>
        <strain evidence="2">Clone GOH B32 T37-40</strain>
    </source>
</reference>
<comment type="caution">
    <text evidence="2">The sequence shown here is derived from an EMBL/GenBank/DDBJ whole genome shotgun (WGS) entry which is preliminary data.</text>
</comment>
<dbReference type="EMBL" id="JAJFAZ020000004">
    <property type="protein sequence ID" value="KAI5333197.1"/>
    <property type="molecule type" value="Genomic_DNA"/>
</dbReference>
<evidence type="ECO:0000256" key="1">
    <source>
        <dbReference type="SAM" id="MobiDB-lite"/>
    </source>
</evidence>
<feature type="compositionally biased region" description="Basic and acidic residues" evidence="1">
    <location>
        <begin position="49"/>
        <end position="62"/>
    </location>
</feature>
<proteinExistence type="predicted"/>
<sequence length="124" mass="13930">MTCSKDFTLQENSEAKFHAEVDCLLIQGDAELIPVKGASERKPTHRSKDRKDDGKEISEDGFIRTRIHKLPRKSHENIVEGPQEISKATATLAAGRDAVVKRKPRCNKLPSFSCDGDHWKMEVS</sequence>
<evidence type="ECO:0000313" key="3">
    <source>
        <dbReference type="Proteomes" id="UP001054821"/>
    </source>
</evidence>
<dbReference type="Proteomes" id="UP001054821">
    <property type="component" value="Chromosome 4"/>
</dbReference>
<accession>A0AAD4W0E4</accession>
<protein>
    <submittedName>
        <fullName evidence="2">Uncharacterized protein</fullName>
    </submittedName>
</protein>
<evidence type="ECO:0000313" key="2">
    <source>
        <dbReference type="EMBL" id="KAI5333197.1"/>
    </source>
</evidence>